<evidence type="ECO:0000313" key="1">
    <source>
        <dbReference type="EMBL" id="KIK79482.1"/>
    </source>
</evidence>
<name>A0A0D0C9D6_9AGAM</name>
<keyword evidence="2" id="KW-1185">Reference proteome</keyword>
<proteinExistence type="predicted"/>
<organism evidence="1 2">
    <name type="scientific">Paxillus rubicundulus Ve08.2h10</name>
    <dbReference type="NCBI Taxonomy" id="930991"/>
    <lineage>
        <taxon>Eukaryota</taxon>
        <taxon>Fungi</taxon>
        <taxon>Dikarya</taxon>
        <taxon>Basidiomycota</taxon>
        <taxon>Agaricomycotina</taxon>
        <taxon>Agaricomycetes</taxon>
        <taxon>Agaricomycetidae</taxon>
        <taxon>Boletales</taxon>
        <taxon>Paxilineae</taxon>
        <taxon>Paxillaceae</taxon>
        <taxon>Paxillus</taxon>
    </lineage>
</organism>
<dbReference type="AlphaFoldDB" id="A0A0D0C9D6"/>
<accession>A0A0D0C9D6</accession>
<dbReference type="HOGENOM" id="CLU_190890_1_0_1"/>
<dbReference type="OrthoDB" id="3239511at2759"/>
<protein>
    <submittedName>
        <fullName evidence="1">Uncharacterized protein</fullName>
    </submittedName>
</protein>
<reference evidence="2" key="2">
    <citation type="submission" date="2015-01" db="EMBL/GenBank/DDBJ databases">
        <title>Evolutionary Origins and Diversification of the Mycorrhizal Mutualists.</title>
        <authorList>
            <consortium name="DOE Joint Genome Institute"/>
            <consortium name="Mycorrhizal Genomics Consortium"/>
            <person name="Kohler A."/>
            <person name="Kuo A."/>
            <person name="Nagy L.G."/>
            <person name="Floudas D."/>
            <person name="Copeland A."/>
            <person name="Barry K.W."/>
            <person name="Cichocki N."/>
            <person name="Veneault-Fourrey C."/>
            <person name="LaButti K."/>
            <person name="Lindquist E.A."/>
            <person name="Lipzen A."/>
            <person name="Lundell T."/>
            <person name="Morin E."/>
            <person name="Murat C."/>
            <person name="Riley R."/>
            <person name="Ohm R."/>
            <person name="Sun H."/>
            <person name="Tunlid A."/>
            <person name="Henrissat B."/>
            <person name="Grigoriev I.V."/>
            <person name="Hibbett D.S."/>
            <person name="Martin F."/>
        </authorList>
    </citation>
    <scope>NUCLEOTIDE SEQUENCE [LARGE SCALE GENOMIC DNA]</scope>
    <source>
        <strain evidence="2">Ve08.2h10</strain>
    </source>
</reference>
<dbReference type="InParanoid" id="A0A0D0C9D6"/>
<reference evidence="1 2" key="1">
    <citation type="submission" date="2014-04" db="EMBL/GenBank/DDBJ databases">
        <authorList>
            <consortium name="DOE Joint Genome Institute"/>
            <person name="Kuo A."/>
            <person name="Kohler A."/>
            <person name="Jargeat P."/>
            <person name="Nagy L.G."/>
            <person name="Floudas D."/>
            <person name="Copeland A."/>
            <person name="Barry K.W."/>
            <person name="Cichocki N."/>
            <person name="Veneault-Fourrey C."/>
            <person name="LaButti K."/>
            <person name="Lindquist E.A."/>
            <person name="Lipzen A."/>
            <person name="Lundell T."/>
            <person name="Morin E."/>
            <person name="Murat C."/>
            <person name="Sun H."/>
            <person name="Tunlid A."/>
            <person name="Henrissat B."/>
            <person name="Grigoriev I.V."/>
            <person name="Hibbett D.S."/>
            <person name="Martin F."/>
            <person name="Nordberg H.P."/>
            <person name="Cantor M.N."/>
            <person name="Hua S.X."/>
        </authorList>
    </citation>
    <scope>NUCLEOTIDE SEQUENCE [LARGE SCALE GENOMIC DNA]</scope>
    <source>
        <strain evidence="1 2">Ve08.2h10</strain>
    </source>
</reference>
<gene>
    <name evidence="1" type="ORF">PAXRUDRAFT_161207</name>
</gene>
<sequence length="75" mass="8227">MEDIQPFQLVGDFEFAKIALEAMLNKGQIDWLLGLISHITNGNTKATLRNGANLSKAYDNVAITFTPVSVSFVEV</sequence>
<dbReference type="Proteomes" id="UP000054538">
    <property type="component" value="Unassembled WGS sequence"/>
</dbReference>
<evidence type="ECO:0000313" key="2">
    <source>
        <dbReference type="Proteomes" id="UP000054538"/>
    </source>
</evidence>
<dbReference type="EMBL" id="KN826270">
    <property type="protein sequence ID" value="KIK79482.1"/>
    <property type="molecule type" value="Genomic_DNA"/>
</dbReference>